<dbReference type="GO" id="GO:0005737">
    <property type="term" value="C:cytoplasm"/>
    <property type="evidence" value="ECO:0000318"/>
    <property type="project" value="GO_Central"/>
</dbReference>
<evidence type="ECO:0000256" key="7">
    <source>
        <dbReference type="ARBA" id="ARBA00047899"/>
    </source>
</evidence>
<feature type="compositionally biased region" description="Basic and acidic residues" evidence="9">
    <location>
        <begin position="933"/>
        <end position="947"/>
    </location>
</feature>
<dbReference type="FunFam" id="3.30.200.20:FF:000075">
    <property type="entry name" value="Probable serine/threonine-protein kinase WNK1"/>
    <property type="match status" value="1"/>
</dbReference>
<dbReference type="PROSITE" id="PS00108">
    <property type="entry name" value="PROTEIN_KINASE_ST"/>
    <property type="match status" value="1"/>
</dbReference>
<comment type="catalytic activity">
    <reaction evidence="7">
        <text>L-threonyl-[protein] + ATP = O-phospho-L-threonyl-[protein] + ADP + H(+)</text>
        <dbReference type="Rhea" id="RHEA:46608"/>
        <dbReference type="Rhea" id="RHEA-COMP:11060"/>
        <dbReference type="Rhea" id="RHEA-COMP:11605"/>
        <dbReference type="ChEBI" id="CHEBI:15378"/>
        <dbReference type="ChEBI" id="CHEBI:30013"/>
        <dbReference type="ChEBI" id="CHEBI:30616"/>
        <dbReference type="ChEBI" id="CHEBI:61977"/>
        <dbReference type="ChEBI" id="CHEBI:456216"/>
        <dbReference type="EC" id="2.7.11.1"/>
    </reaction>
</comment>
<evidence type="ECO:0000313" key="11">
    <source>
        <dbReference type="EMBL" id="GAQ80537.1"/>
    </source>
</evidence>
<feature type="compositionally biased region" description="Basic and acidic residues" evidence="9">
    <location>
        <begin position="672"/>
        <end position="711"/>
    </location>
</feature>
<proteinExistence type="predicted"/>
<evidence type="ECO:0000256" key="8">
    <source>
        <dbReference type="ARBA" id="ARBA00048679"/>
    </source>
</evidence>
<dbReference type="OMA" id="QMQGSVM"/>
<reference evidence="11 12" key="1">
    <citation type="journal article" date="2014" name="Nat. Commun.">
        <title>Klebsormidium flaccidum genome reveals primary factors for plant terrestrial adaptation.</title>
        <authorList>
            <person name="Hori K."/>
            <person name="Maruyama F."/>
            <person name="Fujisawa T."/>
            <person name="Togashi T."/>
            <person name="Yamamoto N."/>
            <person name="Seo M."/>
            <person name="Sato S."/>
            <person name="Yamada T."/>
            <person name="Mori H."/>
            <person name="Tajima N."/>
            <person name="Moriyama T."/>
            <person name="Ikeuchi M."/>
            <person name="Watanabe M."/>
            <person name="Wada H."/>
            <person name="Kobayashi K."/>
            <person name="Saito M."/>
            <person name="Masuda T."/>
            <person name="Sasaki-Sekimoto Y."/>
            <person name="Mashiguchi K."/>
            <person name="Awai K."/>
            <person name="Shimojima M."/>
            <person name="Masuda S."/>
            <person name="Iwai M."/>
            <person name="Nobusawa T."/>
            <person name="Narise T."/>
            <person name="Kondo S."/>
            <person name="Saito H."/>
            <person name="Sato R."/>
            <person name="Murakawa M."/>
            <person name="Ihara Y."/>
            <person name="Oshima-Yamada Y."/>
            <person name="Ohtaka K."/>
            <person name="Satoh M."/>
            <person name="Sonobe K."/>
            <person name="Ishii M."/>
            <person name="Ohtani R."/>
            <person name="Kanamori-Sato M."/>
            <person name="Honoki R."/>
            <person name="Miyazaki D."/>
            <person name="Mochizuki H."/>
            <person name="Umetsu J."/>
            <person name="Higashi K."/>
            <person name="Shibata D."/>
            <person name="Kamiya Y."/>
            <person name="Sato N."/>
            <person name="Nakamura Y."/>
            <person name="Tabata S."/>
            <person name="Ida S."/>
            <person name="Kurokawa K."/>
            <person name="Ohta H."/>
        </authorList>
    </citation>
    <scope>NUCLEOTIDE SEQUENCE [LARGE SCALE GENOMIC DNA]</scope>
    <source>
        <strain evidence="11 12">NIES-2285</strain>
    </source>
</reference>
<dbReference type="FunFam" id="1.10.510.10:FF:000046">
    <property type="entry name" value="probable serine/threonine-protein kinase WNK9"/>
    <property type="match status" value="1"/>
</dbReference>
<feature type="region of interest" description="Disordered" evidence="9">
    <location>
        <begin position="1"/>
        <end position="29"/>
    </location>
</feature>
<keyword evidence="6" id="KW-0067">ATP-binding</keyword>
<feature type="compositionally biased region" description="Low complexity" evidence="9">
    <location>
        <begin position="412"/>
        <end position="421"/>
    </location>
</feature>
<dbReference type="Proteomes" id="UP000054558">
    <property type="component" value="Unassembled WGS sequence"/>
</dbReference>
<name>A0A1Y1HVH5_KLENI</name>
<feature type="compositionally biased region" description="Basic and acidic residues" evidence="9">
    <location>
        <begin position="1260"/>
        <end position="1292"/>
    </location>
</feature>
<dbReference type="OrthoDB" id="4062651at2759"/>
<feature type="compositionally biased region" description="Basic and acidic residues" evidence="9">
    <location>
        <begin position="1299"/>
        <end position="1310"/>
    </location>
</feature>
<dbReference type="InterPro" id="IPR000719">
    <property type="entry name" value="Prot_kinase_dom"/>
</dbReference>
<protein>
    <recommendedName>
        <fullName evidence="1">non-specific serine/threonine protein kinase</fullName>
        <ecNumber evidence="1">2.7.11.1</ecNumber>
    </recommendedName>
</protein>
<dbReference type="Gene3D" id="3.30.200.20">
    <property type="entry name" value="Phosphorylase Kinase, domain 1"/>
    <property type="match status" value="1"/>
</dbReference>
<dbReference type="GO" id="GO:0004674">
    <property type="term" value="F:protein serine/threonine kinase activity"/>
    <property type="evidence" value="ECO:0000318"/>
    <property type="project" value="GO_Central"/>
</dbReference>
<comment type="catalytic activity">
    <reaction evidence="8">
        <text>L-seryl-[protein] + ATP = O-phospho-L-seryl-[protein] + ADP + H(+)</text>
        <dbReference type="Rhea" id="RHEA:17989"/>
        <dbReference type="Rhea" id="RHEA-COMP:9863"/>
        <dbReference type="Rhea" id="RHEA-COMP:11604"/>
        <dbReference type="ChEBI" id="CHEBI:15378"/>
        <dbReference type="ChEBI" id="CHEBI:29999"/>
        <dbReference type="ChEBI" id="CHEBI:30616"/>
        <dbReference type="ChEBI" id="CHEBI:83421"/>
        <dbReference type="ChEBI" id="CHEBI:456216"/>
        <dbReference type="EC" id="2.7.11.1"/>
    </reaction>
</comment>
<organism evidence="11 12">
    <name type="scientific">Klebsormidium nitens</name>
    <name type="common">Green alga</name>
    <name type="synonym">Ulothrix nitens</name>
    <dbReference type="NCBI Taxonomy" id="105231"/>
    <lineage>
        <taxon>Eukaryota</taxon>
        <taxon>Viridiplantae</taxon>
        <taxon>Streptophyta</taxon>
        <taxon>Klebsormidiophyceae</taxon>
        <taxon>Klebsormidiales</taxon>
        <taxon>Klebsormidiaceae</taxon>
        <taxon>Klebsormidium</taxon>
    </lineage>
</organism>
<dbReference type="PANTHER" id="PTHR13902">
    <property type="entry name" value="SERINE/THREONINE-PROTEIN KINASE WNK WITH NO LYSINE -RELATED"/>
    <property type="match status" value="1"/>
</dbReference>
<dbReference type="InterPro" id="IPR008271">
    <property type="entry name" value="Ser/Thr_kinase_AS"/>
</dbReference>
<dbReference type="CDD" id="cd13983">
    <property type="entry name" value="STKc_WNK"/>
    <property type="match status" value="1"/>
</dbReference>
<feature type="compositionally biased region" description="Basic and acidic residues" evidence="9">
    <location>
        <begin position="622"/>
        <end position="638"/>
    </location>
</feature>
<evidence type="ECO:0000259" key="10">
    <source>
        <dbReference type="PROSITE" id="PS50011"/>
    </source>
</evidence>
<feature type="compositionally biased region" description="Polar residues" evidence="9">
    <location>
        <begin position="833"/>
        <end position="855"/>
    </location>
</feature>
<feature type="compositionally biased region" description="Basic and acidic residues" evidence="9">
    <location>
        <begin position="986"/>
        <end position="1014"/>
    </location>
</feature>
<feature type="compositionally biased region" description="Basic and acidic residues" evidence="9">
    <location>
        <begin position="332"/>
        <end position="347"/>
    </location>
</feature>
<dbReference type="GO" id="GO:0035556">
    <property type="term" value="P:intracellular signal transduction"/>
    <property type="evidence" value="ECO:0000318"/>
    <property type="project" value="GO_Central"/>
</dbReference>
<feature type="compositionally biased region" description="Low complexity" evidence="9">
    <location>
        <begin position="1143"/>
        <end position="1155"/>
    </location>
</feature>
<dbReference type="Pfam" id="PF00069">
    <property type="entry name" value="Pkinase"/>
    <property type="match status" value="1"/>
</dbReference>
<feature type="region of interest" description="Disordered" evidence="9">
    <location>
        <begin position="300"/>
        <end position="481"/>
    </location>
</feature>
<feature type="compositionally biased region" description="Acidic residues" evidence="9">
    <location>
        <begin position="974"/>
        <end position="985"/>
    </location>
</feature>
<feature type="domain" description="Protein kinase" evidence="10">
    <location>
        <begin position="36"/>
        <end position="294"/>
    </location>
</feature>
<dbReference type="EMBL" id="DF237005">
    <property type="protein sequence ID" value="GAQ80537.1"/>
    <property type="molecule type" value="Genomic_DNA"/>
</dbReference>
<dbReference type="Gene3D" id="1.10.510.10">
    <property type="entry name" value="Transferase(Phosphotransferase) domain 1"/>
    <property type="match status" value="1"/>
</dbReference>
<evidence type="ECO:0000256" key="3">
    <source>
        <dbReference type="ARBA" id="ARBA00022679"/>
    </source>
</evidence>
<evidence type="ECO:0000256" key="1">
    <source>
        <dbReference type="ARBA" id="ARBA00012513"/>
    </source>
</evidence>
<keyword evidence="4" id="KW-0547">Nucleotide-binding</keyword>
<dbReference type="Gene3D" id="3.10.20.90">
    <property type="entry name" value="Phosphatidylinositol 3-kinase Catalytic Subunit, Chain A, domain 1"/>
    <property type="match status" value="1"/>
</dbReference>
<keyword evidence="5 11" id="KW-0418">Kinase</keyword>
<dbReference type="GO" id="GO:0005524">
    <property type="term" value="F:ATP binding"/>
    <property type="evidence" value="ECO:0007669"/>
    <property type="project" value="UniProtKB-KW"/>
</dbReference>
<feature type="compositionally biased region" description="Basic and acidic residues" evidence="9">
    <location>
        <begin position="1175"/>
        <end position="1187"/>
    </location>
</feature>
<feature type="compositionally biased region" description="Basic and acidic residues" evidence="9">
    <location>
        <begin position="730"/>
        <end position="760"/>
    </location>
</feature>
<dbReference type="InterPro" id="IPR011009">
    <property type="entry name" value="Kinase-like_dom_sf"/>
</dbReference>
<dbReference type="InterPro" id="IPR024678">
    <property type="entry name" value="Kinase_OSR1/WNK_CCT"/>
</dbReference>
<keyword evidence="12" id="KW-1185">Reference proteome</keyword>
<feature type="compositionally biased region" description="Polar residues" evidence="9">
    <location>
        <begin position="368"/>
        <end position="383"/>
    </location>
</feature>
<evidence type="ECO:0000256" key="2">
    <source>
        <dbReference type="ARBA" id="ARBA00022527"/>
    </source>
</evidence>
<feature type="compositionally biased region" description="Basic and acidic residues" evidence="9">
    <location>
        <begin position="1413"/>
        <end position="1434"/>
    </location>
</feature>
<feature type="compositionally biased region" description="Basic and acidic residues" evidence="9">
    <location>
        <begin position="1334"/>
        <end position="1385"/>
    </location>
</feature>
<evidence type="ECO:0000256" key="9">
    <source>
        <dbReference type="SAM" id="MobiDB-lite"/>
    </source>
</evidence>
<feature type="compositionally biased region" description="Polar residues" evidence="9">
    <location>
        <begin position="1031"/>
        <end position="1043"/>
    </location>
</feature>
<feature type="compositionally biased region" description="Basic and acidic residues" evidence="9">
    <location>
        <begin position="1233"/>
        <end position="1250"/>
    </location>
</feature>
<dbReference type="STRING" id="105231.A0A1Y1HVH5"/>
<evidence type="ECO:0000256" key="4">
    <source>
        <dbReference type="ARBA" id="ARBA00022741"/>
    </source>
</evidence>
<feature type="region of interest" description="Disordered" evidence="9">
    <location>
        <begin position="605"/>
        <end position="1106"/>
    </location>
</feature>
<accession>A0A1Y1HVH5</accession>
<dbReference type="Pfam" id="PF12202">
    <property type="entry name" value="OSR1_C"/>
    <property type="match status" value="1"/>
</dbReference>
<keyword evidence="2" id="KW-0723">Serine/threonine-protein kinase</keyword>
<dbReference type="SMART" id="SM00220">
    <property type="entry name" value="S_TKc"/>
    <property type="match status" value="1"/>
</dbReference>
<dbReference type="EC" id="2.7.11.1" evidence="1"/>
<feature type="compositionally biased region" description="Basic and acidic residues" evidence="9">
    <location>
        <begin position="439"/>
        <end position="481"/>
    </location>
</feature>
<sequence length="1599" mass="174770">MAEVPAEGEGGTPVEPPDADDDKEKYVEMDPSGRYGRYDEVLGKGAFKTVYRAFDEVEGIEVAWNQVKVQDVLQNPDDLERLYSEVHLLKTLKHKNIIKFYHSWVDTKTKNVNFITEIFTSGTLRQYRKKHKHVDMKAVKSWSRQILRGLLYLHSHDPPIIHRDLKCDNIFVNGNQGEVKIGDLGLAAILRQAHAAHSVIGTPEFMAPELYEEEYNELVDIYSFGMCLLEMVTFEYPYSECINAAQIYKKVMAGKKPASLEKVKDQEVRQFVEKCLEPVSHRLPARELLMDPFLQVDKPDGEPNDALLPLSRSESLSDVDAGRMSRNSFSEVGERRARVSRADEEPQLRVVEIPRSGFEQEDEPGKLDSNSSSAKVSPQDQSVGGSGSMYGGKVSKKGEGSVASQHVHSSSEDSLQSGQSLKGREKGEGDENGSVSPSEPRDDLSEEGDGRDKDVVEDSEGDDKSVEEQPHSSTTRDFRVKGKIRDDDTLFLRLRIADQEGHVRNIQFPFDVEMDTAQSVAREMVTELDLSEQDVETIASMIDAEVENLVPNYKELEPGDKRMLRRGESNASYVAEPSSVPLHNEFEPLSYASSEGSALMDRAHELSRSPGLSSPHGYHSPRYREENENTHSRFEELRANYPYGDGFSSDSSDSFEEEESLKSPTQTPAGRNLEHVSGEEGFEGGRGRKATRKLDRSEEEDERRSVSRSERGASLQSKKPAPAEPSAEAARARKLEQQEALQPEKMERKQPSPERTRRAEGPSSRNASRQGSVDLDEGARRGAGAGSRPVSRLGLSDDDLRRAQQGVGSGDELELAGGGRLSPGLRLNHSPERSGQPSPVESHPSSPLRSRQTSPHPIPRGRASPVGKSGTPSPRRGSGDDSSRSYAAAVKNSVSRTSSMASSEDLEGKPASETFNTWVESRRAEGRVPYAHDTWRDIVSAREKAGWQEEGGSARGSLRKGPLELPSLKVGENAGEEEDDDEGDEDTRKEMEELSRIHAEQLREMQKKHEEALKLIKQKHKRAGSKGDLQGQDSQIPSHASSPDSRRQMLHAVSRGSSLGGINLEGNYPARAQTPPPESVLQHVPGFRRSSSGPLLDDTEVFPKDANPEMAKAVIRDTAASLHRIKVGLEAARQEGQDAVSKAAARPAPDDPTAALEQMVQENRAQFSPHPAPAPRREPEQPIKREGPVSGVVAGSTTGAEKPPRAAGATAGPSPGVTPRAPEAVAGGPSRRPVLEVVKRVVAKEEEGRKLGSTLSGSLARRDSLDEPPPRREERPPGTRKEDPASMRREGGDGPGHSGRHEGSFRREDSLNPPAPGVRREEREVPVRSAAVDVPKRAESGIRREDTLRKEEGRREEEPKRAEAAIRREEAGHSGRLEAGIKKEGSVAMEGPGVSERPYRPDRHAFSGPLERTLPRRDSASELRSGDHSRRESDSSIDFGSGLRPRGTVDDVSGMSKEQQAAAAYRRTSVSSEGNAAADVSVPPVVAVPVARRGSHSDLSATRGLSMSTSDLGAMGYKVASMSRLADEPGPKSPVAGDDLSHARKAALRMQILELEAKTLEGLNGSRNGILAGLGKNCMKPGVSGKMGDAHKSQTESKS</sequence>
<keyword evidence="3" id="KW-0808">Transferase</keyword>
<dbReference type="PROSITE" id="PS50011">
    <property type="entry name" value="PROTEIN_KINASE_DOM"/>
    <property type="match status" value="1"/>
</dbReference>
<feature type="compositionally biased region" description="Low complexity" evidence="9">
    <location>
        <begin position="712"/>
        <end position="729"/>
    </location>
</feature>
<evidence type="ECO:0000313" key="12">
    <source>
        <dbReference type="Proteomes" id="UP000054558"/>
    </source>
</evidence>
<evidence type="ECO:0000256" key="6">
    <source>
        <dbReference type="ARBA" id="ARBA00022840"/>
    </source>
</evidence>
<feature type="compositionally biased region" description="Polar residues" evidence="9">
    <location>
        <begin position="892"/>
        <end position="902"/>
    </location>
</feature>
<gene>
    <name evidence="11" type="ORF">KFL_000560260</name>
</gene>
<evidence type="ECO:0000256" key="5">
    <source>
        <dbReference type="ARBA" id="ARBA00022777"/>
    </source>
</evidence>
<feature type="region of interest" description="Disordered" evidence="9">
    <location>
        <begin position="1133"/>
        <end position="1477"/>
    </location>
</feature>
<dbReference type="InterPro" id="IPR050588">
    <property type="entry name" value="WNK_Ser-Thr_kinase"/>
</dbReference>
<dbReference type="SUPFAM" id="SSF56112">
    <property type="entry name" value="Protein kinase-like (PK-like)"/>
    <property type="match status" value="1"/>
</dbReference>